<dbReference type="AlphaFoldDB" id="A0A136INJ1"/>
<protein>
    <submittedName>
        <fullName evidence="3">Uncharacterized protein</fullName>
    </submittedName>
</protein>
<dbReference type="STRING" id="196109.A0A136INJ1"/>
<dbReference type="InParanoid" id="A0A136INJ1"/>
<feature type="transmembrane region" description="Helical" evidence="2">
    <location>
        <begin position="241"/>
        <end position="265"/>
    </location>
</feature>
<evidence type="ECO:0000313" key="4">
    <source>
        <dbReference type="Proteomes" id="UP000070501"/>
    </source>
</evidence>
<feature type="region of interest" description="Disordered" evidence="1">
    <location>
        <begin position="191"/>
        <end position="236"/>
    </location>
</feature>
<dbReference type="EMBL" id="KQ964267">
    <property type="protein sequence ID" value="KXJ86497.1"/>
    <property type="molecule type" value="Genomic_DNA"/>
</dbReference>
<dbReference type="Proteomes" id="UP000070501">
    <property type="component" value="Unassembled WGS sequence"/>
</dbReference>
<keyword evidence="2" id="KW-0472">Membrane</keyword>
<name>A0A136INJ1_9PEZI</name>
<dbReference type="PROSITE" id="PS51257">
    <property type="entry name" value="PROKAR_LIPOPROTEIN"/>
    <property type="match status" value="1"/>
</dbReference>
<keyword evidence="2" id="KW-1133">Transmembrane helix</keyword>
<keyword evidence="2" id="KW-0812">Transmembrane</keyword>
<evidence type="ECO:0000256" key="1">
    <source>
        <dbReference type="SAM" id="MobiDB-lite"/>
    </source>
</evidence>
<sequence>MTSRTVILGDLTTTFTPPPQCATAVAACRTCDLGWQAQQCPTGTSIADNVACWPPRTRNVATPTPLMAWGVYSPGIACPAGHTTACTQVGSKSRGDFDFLWPPQPSETAVGCCPIGFQCALPGPNAQTCTRDITTGSVTRGACQGGSLVLQEAQAVPFTFVDANGTTSAITAFGSKAPLIHLVHQASDLPGYVPSTTTSASGSSSRGSEPTAGSLPGSPALPSPTAPASGVSSGEMSAGTAAGIAVGATLGAVAVIGGLITAVCYSRWKKRQARKHEEAQSLQAPPSSHNGAGALSMSAATTYSGHWDQAQFVHPPLLRPTELHSQGTTELHSEASTELHSYSPPIELDSSRR</sequence>
<reference evidence="4" key="1">
    <citation type="submission" date="2016-02" db="EMBL/GenBank/DDBJ databases">
        <title>Draft genome sequence of Microdochium bolleyi, a fungal endophyte of beachgrass.</title>
        <authorList>
            <consortium name="DOE Joint Genome Institute"/>
            <person name="David A.S."/>
            <person name="May G."/>
            <person name="Haridas S."/>
            <person name="Lim J."/>
            <person name="Wang M."/>
            <person name="Labutti K."/>
            <person name="Lipzen A."/>
            <person name="Barry K."/>
            <person name="Grigoriev I.V."/>
        </authorList>
    </citation>
    <scope>NUCLEOTIDE SEQUENCE [LARGE SCALE GENOMIC DNA]</scope>
    <source>
        <strain evidence="4">J235TASD1</strain>
    </source>
</reference>
<gene>
    <name evidence="3" type="ORF">Micbo1qcDRAFT_208918</name>
</gene>
<evidence type="ECO:0000256" key="2">
    <source>
        <dbReference type="SAM" id="Phobius"/>
    </source>
</evidence>
<feature type="region of interest" description="Disordered" evidence="1">
    <location>
        <begin position="319"/>
        <end position="353"/>
    </location>
</feature>
<dbReference type="OrthoDB" id="5429716at2759"/>
<evidence type="ECO:0000313" key="3">
    <source>
        <dbReference type="EMBL" id="KXJ86497.1"/>
    </source>
</evidence>
<keyword evidence="4" id="KW-1185">Reference proteome</keyword>
<organism evidence="3 4">
    <name type="scientific">Microdochium bolleyi</name>
    <dbReference type="NCBI Taxonomy" id="196109"/>
    <lineage>
        <taxon>Eukaryota</taxon>
        <taxon>Fungi</taxon>
        <taxon>Dikarya</taxon>
        <taxon>Ascomycota</taxon>
        <taxon>Pezizomycotina</taxon>
        <taxon>Sordariomycetes</taxon>
        <taxon>Xylariomycetidae</taxon>
        <taxon>Xylariales</taxon>
        <taxon>Microdochiaceae</taxon>
        <taxon>Microdochium</taxon>
    </lineage>
</organism>
<feature type="compositionally biased region" description="Low complexity" evidence="1">
    <location>
        <begin position="194"/>
        <end position="218"/>
    </location>
</feature>
<proteinExistence type="predicted"/>
<accession>A0A136INJ1</accession>